<organism evidence="1 2">
    <name type="scientific">Pleurodeles waltl</name>
    <name type="common">Iberian ribbed newt</name>
    <dbReference type="NCBI Taxonomy" id="8319"/>
    <lineage>
        <taxon>Eukaryota</taxon>
        <taxon>Metazoa</taxon>
        <taxon>Chordata</taxon>
        <taxon>Craniata</taxon>
        <taxon>Vertebrata</taxon>
        <taxon>Euteleostomi</taxon>
        <taxon>Amphibia</taxon>
        <taxon>Batrachia</taxon>
        <taxon>Caudata</taxon>
        <taxon>Salamandroidea</taxon>
        <taxon>Salamandridae</taxon>
        <taxon>Pleurodelinae</taxon>
        <taxon>Pleurodeles</taxon>
    </lineage>
</organism>
<evidence type="ECO:0000313" key="1">
    <source>
        <dbReference type="EMBL" id="KAJ1209193.1"/>
    </source>
</evidence>
<proteinExistence type="predicted"/>
<sequence length="120" mass="13618">MLCCRPNRDITLGESVRDDYWLTNFGCRRRVAELHLLDGTQTDREDHIIAQFEQFYTDLYVEVGLDGVGVEDYLASVPLPRLPLTDGEALDGDITIAEVREHTEHTCLCCILYGITSHFA</sequence>
<accession>A0AAV7W5C7</accession>
<comment type="caution">
    <text evidence="1">The sequence shown here is derived from an EMBL/GenBank/DDBJ whole genome shotgun (WGS) entry which is preliminary data.</text>
</comment>
<protein>
    <submittedName>
        <fullName evidence="1">Uncharacterized protein</fullName>
    </submittedName>
</protein>
<gene>
    <name evidence="1" type="ORF">NDU88_004571</name>
</gene>
<dbReference type="Proteomes" id="UP001066276">
    <property type="component" value="Chromosome 1_2"/>
</dbReference>
<keyword evidence="2" id="KW-1185">Reference proteome</keyword>
<dbReference type="AlphaFoldDB" id="A0AAV7W5C7"/>
<name>A0AAV7W5C7_PLEWA</name>
<reference evidence="1" key="1">
    <citation type="journal article" date="2022" name="bioRxiv">
        <title>Sequencing and chromosome-scale assembly of the giantPleurodeles waltlgenome.</title>
        <authorList>
            <person name="Brown T."/>
            <person name="Elewa A."/>
            <person name="Iarovenko S."/>
            <person name="Subramanian E."/>
            <person name="Araus A.J."/>
            <person name="Petzold A."/>
            <person name="Susuki M."/>
            <person name="Suzuki K.-i.T."/>
            <person name="Hayashi T."/>
            <person name="Toyoda A."/>
            <person name="Oliveira C."/>
            <person name="Osipova E."/>
            <person name="Leigh N.D."/>
            <person name="Simon A."/>
            <person name="Yun M.H."/>
        </authorList>
    </citation>
    <scope>NUCLEOTIDE SEQUENCE</scope>
    <source>
        <strain evidence="1">20211129_DDA</strain>
        <tissue evidence="1">Liver</tissue>
    </source>
</reference>
<dbReference type="EMBL" id="JANPWB010000002">
    <property type="protein sequence ID" value="KAJ1209193.1"/>
    <property type="molecule type" value="Genomic_DNA"/>
</dbReference>
<evidence type="ECO:0000313" key="2">
    <source>
        <dbReference type="Proteomes" id="UP001066276"/>
    </source>
</evidence>